<keyword evidence="5" id="KW-0732">Signal</keyword>
<keyword evidence="3" id="KW-0130">Cell adhesion</keyword>
<dbReference type="PROSITE" id="PS50279">
    <property type="entry name" value="BPTI_KUNITZ_2"/>
    <property type="match status" value="2"/>
</dbReference>
<dbReference type="SMART" id="SM00131">
    <property type="entry name" value="KU"/>
    <property type="match status" value="2"/>
</dbReference>
<dbReference type="SMART" id="SM00209">
    <property type="entry name" value="TSP1"/>
    <property type="match status" value="3"/>
</dbReference>
<dbReference type="Pfam" id="PF00090">
    <property type="entry name" value="TSP_1"/>
    <property type="match status" value="3"/>
</dbReference>
<dbReference type="InterPro" id="IPR036383">
    <property type="entry name" value="TSP1_rpt_sf"/>
</dbReference>
<evidence type="ECO:0000259" key="6">
    <source>
        <dbReference type="PROSITE" id="PS50279"/>
    </source>
</evidence>
<dbReference type="SUPFAM" id="SSF82895">
    <property type="entry name" value="TSP-1 type 1 repeat"/>
    <property type="match status" value="2"/>
</dbReference>
<dbReference type="InterPro" id="IPR000884">
    <property type="entry name" value="TSP1_rpt"/>
</dbReference>
<feature type="compositionally biased region" description="Basic and acidic residues" evidence="4">
    <location>
        <begin position="252"/>
        <end position="274"/>
    </location>
</feature>
<dbReference type="OrthoDB" id="347314at2759"/>
<dbReference type="AlphaFoldDB" id="A0A0R3U498"/>
<protein>
    <recommendedName>
        <fullName evidence="10">Spondin-1</fullName>
    </recommendedName>
</protein>
<dbReference type="Gene3D" id="2.20.100.10">
    <property type="entry name" value="Thrombospondin type-1 (TSP1) repeat"/>
    <property type="match status" value="2"/>
</dbReference>
<accession>A0A0R3U498</accession>
<evidence type="ECO:0000256" key="2">
    <source>
        <dbReference type="ARBA" id="ARBA00022530"/>
    </source>
</evidence>
<dbReference type="InterPro" id="IPR038678">
    <property type="entry name" value="Spondin_N_sf"/>
</dbReference>
<evidence type="ECO:0000256" key="5">
    <source>
        <dbReference type="SAM" id="SignalP"/>
    </source>
</evidence>
<keyword evidence="2" id="KW-0964">Secreted</keyword>
<keyword evidence="9" id="KW-1185">Reference proteome</keyword>
<sequence length="982" mass="108679">MAVQSVVFTLLLGAVLLATCNFTLPEHCLRFPGSGSGSVYPSESHDDGFEITVRRSIDGAMVGNWFQPEKEYIVTLKNQLPLMTFDDFLLWLTPSEPMTMNSAHSQKTITDDCDVMPVRCVGSWVHTVSSRPSASQRLPSSSGQSPWRLRRRSRYAGHVTTRSRPGCMGLAIEKYGGSRSRMTRQLPHVVAIWRTPSTNTSNCVTIHAMVKSSTSVLKEVGDLTKTLCPSEMRPMEPVLSENRGSVDADAIDPSREFDRPAPDPVEMRPRDSMQPKDCCACGTATYKLTFQGVWNSTTHPQDWPYKHPNLLHWTNLIGASHAPSFQIYAIGQTASAGVQSVCAYGDTTILREALSLAASKAEGAAGVPTGSQSATTDVSPLRSLITTPGMWGEETLMEERSTLFSVNRTHPLVSMLTMLGPSPDWCTGISGQSLCKADCTWVNNLTLHLYPWDAGIREGNTYMPKESDRREIPDPIRYIDESWMPGNPFRERKPVAVVKIQRVRPKYDWACTNTDEDGVQLFKMGGGIYVTGKKNDKESDESSLKEKAREQRCTTITAGKQKGKRTKSVGFGGPGASGTIGSNNPLSDPSLAQMATFLCITDEWSAWSACSVTCGVGTKTRTRRLIANKKPELCQHVPLVMEESCEGRKRTCDYSAPCSLLPWTLWSPCTGTCDSPRGHRSRKRALARPEEAAQCGHLWEGRNQEGREQGIMSEVEECQVPSETCEPATICGEGPKQGYPCGPKLRRFYYSAIDHECLEFEYLGCKGGRNMFETKQDCEKLCIPAVEALPAWRRERMGLLQFKTSQLTSSSPDDLEDSLKRDPVCYYEVNTGYECDPPKELGNYWYFCSRTNRCRDFFYLGCGGTPNRFANHTACMAACMPNELRHSQLLAKVRSATASRKAAANATDADEEAPDGLEVGVSPRQDCRVTQWGAWGPCSVRCSSQRGQQIRLRAIERPSRYGGEACGPLYERRSCYGADASC</sequence>
<evidence type="ECO:0000313" key="9">
    <source>
        <dbReference type="Proteomes" id="UP000267029"/>
    </source>
</evidence>
<dbReference type="InterPro" id="IPR002223">
    <property type="entry name" value="Kunitz_BPTI"/>
</dbReference>
<feature type="domain" description="BPTI/Kunitz inhibitor" evidence="6">
    <location>
        <begin position="731"/>
        <end position="782"/>
    </location>
</feature>
<dbReference type="GO" id="GO:0004867">
    <property type="term" value="F:serine-type endopeptidase inhibitor activity"/>
    <property type="evidence" value="ECO:0007669"/>
    <property type="project" value="InterPro"/>
</dbReference>
<evidence type="ECO:0000256" key="1">
    <source>
        <dbReference type="ARBA" id="ARBA00004498"/>
    </source>
</evidence>
<dbReference type="PROSITE" id="PS51020">
    <property type="entry name" value="SPONDIN"/>
    <property type="match status" value="1"/>
</dbReference>
<dbReference type="InterPro" id="IPR036880">
    <property type="entry name" value="Kunitz_BPTI_sf"/>
</dbReference>
<dbReference type="GO" id="GO:0007155">
    <property type="term" value="P:cell adhesion"/>
    <property type="evidence" value="ECO:0007669"/>
    <property type="project" value="UniProtKB-KW"/>
</dbReference>
<feature type="domain" description="Spondin" evidence="7">
    <location>
        <begin position="274"/>
        <end position="488"/>
    </location>
</feature>
<feature type="signal peptide" evidence="5">
    <location>
        <begin position="1"/>
        <end position="25"/>
    </location>
</feature>
<feature type="compositionally biased region" description="Polar residues" evidence="4">
    <location>
        <begin position="131"/>
        <end position="145"/>
    </location>
</feature>
<dbReference type="Pfam" id="PF00014">
    <property type="entry name" value="Kunitz_BPTI"/>
    <property type="match status" value="2"/>
</dbReference>
<dbReference type="InterPro" id="IPR051418">
    <property type="entry name" value="Spondin/Thrombospondin_T1"/>
</dbReference>
<dbReference type="Proteomes" id="UP000267029">
    <property type="component" value="Unassembled WGS sequence"/>
</dbReference>
<name>A0A0R3U498_MESCO</name>
<comment type="subcellular location">
    <subcellularLocation>
        <location evidence="1">Secreted</location>
        <location evidence="1">Extracellular space</location>
        <location evidence="1">Extracellular matrix</location>
    </subcellularLocation>
</comment>
<dbReference type="STRING" id="53468.A0A0R3U498"/>
<proteinExistence type="predicted"/>
<evidence type="ECO:0000259" key="7">
    <source>
        <dbReference type="PROSITE" id="PS51020"/>
    </source>
</evidence>
<feature type="domain" description="BPTI/Kunitz inhibitor" evidence="6">
    <location>
        <begin position="825"/>
        <end position="879"/>
    </location>
</feature>
<dbReference type="PANTHER" id="PTHR11311">
    <property type="entry name" value="SPONDIN"/>
    <property type="match status" value="1"/>
</dbReference>
<dbReference type="Pfam" id="PF06468">
    <property type="entry name" value="Spond_N"/>
    <property type="match status" value="1"/>
</dbReference>
<dbReference type="Gene3D" id="2.60.40.2130">
    <property type="entry name" value="F-spondin domain"/>
    <property type="match status" value="1"/>
</dbReference>
<feature type="region of interest" description="Disordered" evidence="4">
    <location>
        <begin position="243"/>
        <end position="274"/>
    </location>
</feature>
<evidence type="ECO:0008006" key="10">
    <source>
        <dbReference type="Google" id="ProtNLM"/>
    </source>
</evidence>
<dbReference type="PROSITE" id="PS00280">
    <property type="entry name" value="BPTI_KUNITZ_1"/>
    <property type="match status" value="2"/>
</dbReference>
<dbReference type="EMBL" id="UXSR01000185">
    <property type="protein sequence ID" value="VDD75459.1"/>
    <property type="molecule type" value="Genomic_DNA"/>
</dbReference>
<gene>
    <name evidence="8" type="ORF">MCOS_LOCUS1462</name>
</gene>
<feature type="chain" id="PRO_5030017412" description="Spondin-1" evidence="5">
    <location>
        <begin position="26"/>
        <end position="982"/>
    </location>
</feature>
<dbReference type="NCBIfam" id="NF038123">
    <property type="entry name" value="NF038123_dom"/>
    <property type="match status" value="1"/>
</dbReference>
<dbReference type="PROSITE" id="PS50092">
    <property type="entry name" value="TSP1"/>
    <property type="match status" value="3"/>
</dbReference>
<dbReference type="InterPro" id="IPR009465">
    <property type="entry name" value="Spondin_N"/>
</dbReference>
<dbReference type="PANTHER" id="PTHR11311:SF16">
    <property type="entry name" value="SPONDIN-1"/>
    <property type="match status" value="1"/>
</dbReference>
<dbReference type="SUPFAM" id="SSF57362">
    <property type="entry name" value="BPTI-like"/>
    <property type="match status" value="2"/>
</dbReference>
<dbReference type="InterPro" id="IPR020901">
    <property type="entry name" value="Prtase_inh_Kunz-CS"/>
</dbReference>
<organism evidence="8 9">
    <name type="scientific">Mesocestoides corti</name>
    <name type="common">Flatworm</name>
    <dbReference type="NCBI Taxonomy" id="53468"/>
    <lineage>
        <taxon>Eukaryota</taxon>
        <taxon>Metazoa</taxon>
        <taxon>Spiralia</taxon>
        <taxon>Lophotrochozoa</taxon>
        <taxon>Platyhelminthes</taxon>
        <taxon>Cestoda</taxon>
        <taxon>Eucestoda</taxon>
        <taxon>Cyclophyllidea</taxon>
        <taxon>Mesocestoididae</taxon>
        <taxon>Mesocestoides</taxon>
    </lineage>
</organism>
<dbReference type="Gene3D" id="4.10.410.10">
    <property type="entry name" value="Pancreatic trypsin inhibitor Kunitz domain"/>
    <property type="match status" value="2"/>
</dbReference>
<dbReference type="GO" id="GO:0031012">
    <property type="term" value="C:extracellular matrix"/>
    <property type="evidence" value="ECO:0007669"/>
    <property type="project" value="TreeGrafter"/>
</dbReference>
<feature type="region of interest" description="Disordered" evidence="4">
    <location>
        <begin position="131"/>
        <end position="152"/>
    </location>
</feature>
<feature type="region of interest" description="Disordered" evidence="4">
    <location>
        <begin position="564"/>
        <end position="583"/>
    </location>
</feature>
<evidence type="ECO:0000256" key="3">
    <source>
        <dbReference type="ARBA" id="ARBA00022889"/>
    </source>
</evidence>
<evidence type="ECO:0000313" key="8">
    <source>
        <dbReference type="EMBL" id="VDD75459.1"/>
    </source>
</evidence>
<reference evidence="8 9" key="1">
    <citation type="submission" date="2018-10" db="EMBL/GenBank/DDBJ databases">
        <authorList>
            <consortium name="Pathogen Informatics"/>
        </authorList>
    </citation>
    <scope>NUCLEOTIDE SEQUENCE [LARGE SCALE GENOMIC DNA]</scope>
</reference>
<evidence type="ECO:0000256" key="4">
    <source>
        <dbReference type="SAM" id="MobiDB-lite"/>
    </source>
</evidence>
<keyword evidence="2" id="KW-0272">Extracellular matrix</keyword>